<dbReference type="SUPFAM" id="SSF51735">
    <property type="entry name" value="NAD(P)-binding Rossmann-fold domains"/>
    <property type="match status" value="1"/>
</dbReference>
<evidence type="ECO:0000313" key="2">
    <source>
        <dbReference type="EMBL" id="MBB4018901.1"/>
    </source>
</evidence>
<comment type="caution">
    <text evidence="2">The sequence shown here is derived from an EMBL/GenBank/DDBJ whole genome shotgun (WGS) entry which is preliminary data.</text>
</comment>
<dbReference type="Gene3D" id="3.30.1780.10">
    <property type="entry name" value="ornithine cyclodeaminase, domain 1"/>
    <property type="match status" value="1"/>
</dbReference>
<dbReference type="Proteomes" id="UP000577362">
    <property type="component" value="Unassembled WGS sequence"/>
</dbReference>
<dbReference type="EC" id="1.4.1.1" evidence="2"/>
<dbReference type="InterPro" id="IPR036291">
    <property type="entry name" value="NAD(P)-bd_dom_sf"/>
</dbReference>
<dbReference type="GO" id="GO:0000286">
    <property type="term" value="F:alanine dehydrogenase activity"/>
    <property type="evidence" value="ECO:0007669"/>
    <property type="project" value="UniProtKB-EC"/>
</dbReference>
<dbReference type="EC" id="4.3.1.12" evidence="2"/>
<keyword evidence="3" id="KW-1185">Reference proteome</keyword>
<sequence>MTGRTFLYLDEATVSTLIGDVAAAREAVAAAFAAHRVEPALTRPKLSLDVRPGHAFQSMCAASPTLGLAVNKWYGFTEHGIDASLSLNDLASGRLLAFMDGNAFTGVRTAAISAAAAVHLAPSDSRTIGFVGCGLQAESHLAALGSAVPSLSAVRAFSRTRASAERLAEKAHAMGLDAVATEDCAALLAECDIVVTSVPMRPGFQPFLDAQLLKPGAFVAAVDVGRSWIGESLAAFDTLAIDDRSQAGDYAGLIAGRPAPGYDADLAALCAGEGERPRPGERSMFLFRGFALADLAVAALVYRRAIESGAGVPLGR</sequence>
<reference evidence="2 3" key="1">
    <citation type="submission" date="2020-08" db="EMBL/GenBank/DDBJ databases">
        <title>Genomic Encyclopedia of Type Strains, Phase IV (KMG-IV): sequencing the most valuable type-strain genomes for metagenomic binning, comparative biology and taxonomic classification.</title>
        <authorList>
            <person name="Goeker M."/>
        </authorList>
    </citation>
    <scope>NUCLEOTIDE SEQUENCE [LARGE SCALE GENOMIC DNA]</scope>
    <source>
        <strain evidence="2 3">DSM 103737</strain>
    </source>
</reference>
<dbReference type="InterPro" id="IPR023401">
    <property type="entry name" value="ODC_N"/>
</dbReference>
<dbReference type="AlphaFoldDB" id="A0A840BZC4"/>
<dbReference type="RefSeq" id="WP_183317690.1">
    <property type="nucleotide sequence ID" value="NZ_JACIEN010000005.1"/>
</dbReference>
<organism evidence="2 3">
    <name type="scientific">Chelatococcus caeni</name>
    <dbReference type="NCBI Taxonomy" id="1348468"/>
    <lineage>
        <taxon>Bacteria</taxon>
        <taxon>Pseudomonadati</taxon>
        <taxon>Pseudomonadota</taxon>
        <taxon>Alphaproteobacteria</taxon>
        <taxon>Hyphomicrobiales</taxon>
        <taxon>Chelatococcaceae</taxon>
        <taxon>Chelatococcus</taxon>
    </lineage>
</organism>
<protein>
    <submittedName>
        <fullName evidence="2">Ornithine cyclodeaminase/alanine dehydrogenase</fullName>
        <ecNumber evidence="2">1.4.1.1</ecNumber>
        <ecNumber evidence="2">4.3.1.12</ecNumber>
    </submittedName>
</protein>
<dbReference type="EMBL" id="JACIEN010000005">
    <property type="protein sequence ID" value="MBB4018901.1"/>
    <property type="molecule type" value="Genomic_DNA"/>
</dbReference>
<dbReference type="PIRSF" id="PIRSF001439">
    <property type="entry name" value="CryM"/>
    <property type="match status" value="1"/>
</dbReference>
<evidence type="ECO:0000313" key="3">
    <source>
        <dbReference type="Proteomes" id="UP000577362"/>
    </source>
</evidence>
<dbReference type="GO" id="GO:0005737">
    <property type="term" value="C:cytoplasm"/>
    <property type="evidence" value="ECO:0007669"/>
    <property type="project" value="TreeGrafter"/>
</dbReference>
<dbReference type="Gene3D" id="3.40.50.720">
    <property type="entry name" value="NAD(P)-binding Rossmann-like Domain"/>
    <property type="match status" value="1"/>
</dbReference>
<gene>
    <name evidence="2" type="ORF">GGR16_003948</name>
</gene>
<dbReference type="InterPro" id="IPR003462">
    <property type="entry name" value="ODC_Mu_crystall"/>
</dbReference>
<keyword evidence="2" id="KW-0456">Lyase</keyword>
<keyword evidence="2" id="KW-0560">Oxidoreductase</keyword>
<dbReference type="Pfam" id="PF02423">
    <property type="entry name" value="OCD_Mu_crystall"/>
    <property type="match status" value="1"/>
</dbReference>
<evidence type="ECO:0000256" key="1">
    <source>
        <dbReference type="ARBA" id="ARBA00008903"/>
    </source>
</evidence>
<dbReference type="PANTHER" id="PTHR13812:SF19">
    <property type="entry name" value="KETIMINE REDUCTASE MU-CRYSTALLIN"/>
    <property type="match status" value="1"/>
</dbReference>
<accession>A0A840BZC4</accession>
<name>A0A840BZC4_9HYPH</name>
<dbReference type="GO" id="GO:0008473">
    <property type="term" value="F:ornithine cyclodeaminase activity"/>
    <property type="evidence" value="ECO:0007669"/>
    <property type="project" value="UniProtKB-EC"/>
</dbReference>
<proteinExistence type="inferred from homology"/>
<comment type="similarity">
    <text evidence="1">Belongs to the ornithine cyclodeaminase/mu-crystallin family.</text>
</comment>
<dbReference type="PANTHER" id="PTHR13812">
    <property type="entry name" value="KETIMINE REDUCTASE MU-CRYSTALLIN"/>
    <property type="match status" value="1"/>
</dbReference>